<evidence type="ECO:0000256" key="2">
    <source>
        <dbReference type="ARBA" id="ARBA00022723"/>
    </source>
</evidence>
<dbReference type="PANTHER" id="PTHR42813:SF1">
    <property type="entry name" value="DEHYDROGENASE, PUTATIVE (AFU_ORTHOLOGUE AFUA_5G03930)-RELATED"/>
    <property type="match status" value="1"/>
</dbReference>
<dbReference type="EMBL" id="KB445552">
    <property type="protein sequence ID" value="EMC98640.1"/>
    <property type="molecule type" value="Genomic_DNA"/>
</dbReference>
<dbReference type="CDD" id="cd08283">
    <property type="entry name" value="FDH_like_1"/>
    <property type="match status" value="1"/>
</dbReference>
<dbReference type="KEGG" id="bcom:BAUCODRAFT_376773"/>
<dbReference type="Proteomes" id="UP000011761">
    <property type="component" value="Unassembled WGS sequence"/>
</dbReference>
<gene>
    <name evidence="8" type="ORF">BAUCODRAFT_376773</name>
</gene>
<dbReference type="STRING" id="717646.M2NHV1"/>
<dbReference type="OMA" id="FMTPGDI"/>
<evidence type="ECO:0000313" key="9">
    <source>
        <dbReference type="Proteomes" id="UP000011761"/>
    </source>
</evidence>
<sequence>MLSNLAWKAEQAIGNDTNAVTAQDVTNPGLKREQWGDPSVSMKALVWMGKNKVQMVDTPKPKVIEDRDVILKVTGSTVCGSDLHLLHGSVIELQQGDILGHEFCGIVDDMGSAVTKFKKGDRVVASFQIACGKCYYCDKKWSSMCEKTNANTIENAMYGGRTAGMFGYSHFTGGFAGGQAEYVRVPIGDVNLLKLPDDVPDEKGLYLSDVISTSWNCVVDTGVKEGDVVAIWGAGPIGQMCIDFAFMNGAKRVIIIDNVQWRLDLCKEKSPRVETVNFGKLSGAKAVVSKLKEMCDGRGPDVGLECVAGEYPKTTLHAIELATGMETDTPEILNEMIESVHNFGRVGITGVYVGYTNHFNIGSLMERGIRLIGNGQAPVHLYWEDLLKKIQSGEIDPLRMVSHRVRVEDLDKVYYKFDKKEDHMQKVYVETKFSAPPCKGSPELTKF</sequence>
<evidence type="ECO:0000256" key="3">
    <source>
        <dbReference type="ARBA" id="ARBA00022833"/>
    </source>
</evidence>
<dbReference type="Pfam" id="PF00107">
    <property type="entry name" value="ADH_zinc_N"/>
    <property type="match status" value="1"/>
</dbReference>
<dbReference type="Gene3D" id="3.40.50.720">
    <property type="entry name" value="NAD(P)-binding Rossmann-like Domain"/>
    <property type="match status" value="1"/>
</dbReference>
<evidence type="ECO:0000259" key="7">
    <source>
        <dbReference type="Pfam" id="PF08240"/>
    </source>
</evidence>
<dbReference type="RefSeq" id="XP_007673854.1">
    <property type="nucleotide sequence ID" value="XM_007675664.1"/>
</dbReference>
<keyword evidence="9" id="KW-1185">Reference proteome</keyword>
<dbReference type="HOGENOM" id="CLU_026673_11_3_1"/>
<dbReference type="Pfam" id="PF08240">
    <property type="entry name" value="ADH_N"/>
    <property type="match status" value="1"/>
</dbReference>
<dbReference type="InterPro" id="IPR036291">
    <property type="entry name" value="NAD(P)-bd_dom_sf"/>
</dbReference>
<dbReference type="PANTHER" id="PTHR42813">
    <property type="entry name" value="ZINC-TYPE ALCOHOL DEHYDROGENASE-LIKE"/>
    <property type="match status" value="1"/>
</dbReference>
<dbReference type="InterPro" id="IPR013154">
    <property type="entry name" value="ADH-like_N"/>
</dbReference>
<feature type="domain" description="Alcohol dehydrogenase-like N-terminal" evidence="7">
    <location>
        <begin position="66"/>
        <end position="196"/>
    </location>
</feature>
<dbReference type="GO" id="GO:0008270">
    <property type="term" value="F:zinc ion binding"/>
    <property type="evidence" value="ECO:0007669"/>
    <property type="project" value="InterPro"/>
</dbReference>
<dbReference type="InterPro" id="IPR013149">
    <property type="entry name" value="ADH-like_C"/>
</dbReference>
<keyword evidence="4" id="KW-0560">Oxidoreductase</keyword>
<dbReference type="SUPFAM" id="SSF50129">
    <property type="entry name" value="GroES-like"/>
    <property type="match status" value="1"/>
</dbReference>
<dbReference type="GO" id="GO:0016491">
    <property type="term" value="F:oxidoreductase activity"/>
    <property type="evidence" value="ECO:0007669"/>
    <property type="project" value="UniProtKB-KW"/>
</dbReference>
<dbReference type="InterPro" id="IPR002328">
    <property type="entry name" value="ADH_Zn_CS"/>
</dbReference>
<feature type="domain" description="Alcohol dehydrogenase-like C-terminal" evidence="6">
    <location>
        <begin position="236"/>
        <end position="318"/>
    </location>
</feature>
<dbReference type="AlphaFoldDB" id="M2NHV1"/>
<organism evidence="8 9">
    <name type="scientific">Baudoinia panamericana (strain UAMH 10762)</name>
    <name type="common">Angels' share fungus</name>
    <name type="synonym">Baudoinia compniacensis (strain UAMH 10762)</name>
    <dbReference type="NCBI Taxonomy" id="717646"/>
    <lineage>
        <taxon>Eukaryota</taxon>
        <taxon>Fungi</taxon>
        <taxon>Dikarya</taxon>
        <taxon>Ascomycota</taxon>
        <taxon>Pezizomycotina</taxon>
        <taxon>Dothideomycetes</taxon>
        <taxon>Dothideomycetidae</taxon>
        <taxon>Mycosphaerellales</taxon>
        <taxon>Teratosphaeriaceae</taxon>
        <taxon>Baudoinia</taxon>
    </lineage>
</organism>
<dbReference type="eggNOG" id="KOG0024">
    <property type="taxonomic scope" value="Eukaryota"/>
</dbReference>
<keyword evidence="3 5" id="KW-0862">Zinc</keyword>
<protein>
    <submittedName>
        <fullName evidence="8">Uncharacterized protein</fullName>
    </submittedName>
</protein>
<comment type="cofactor">
    <cofactor evidence="1 5">
        <name>Zn(2+)</name>
        <dbReference type="ChEBI" id="CHEBI:29105"/>
    </cofactor>
</comment>
<evidence type="ECO:0000259" key="6">
    <source>
        <dbReference type="Pfam" id="PF00107"/>
    </source>
</evidence>
<comment type="similarity">
    <text evidence="5">Belongs to the zinc-containing alcohol dehydrogenase family.</text>
</comment>
<dbReference type="PROSITE" id="PS00059">
    <property type="entry name" value="ADH_ZINC"/>
    <property type="match status" value="1"/>
</dbReference>
<evidence type="ECO:0000256" key="1">
    <source>
        <dbReference type="ARBA" id="ARBA00001947"/>
    </source>
</evidence>
<evidence type="ECO:0000256" key="4">
    <source>
        <dbReference type="ARBA" id="ARBA00023002"/>
    </source>
</evidence>
<dbReference type="Gene3D" id="3.90.180.10">
    <property type="entry name" value="Medium-chain alcohol dehydrogenases, catalytic domain"/>
    <property type="match status" value="1"/>
</dbReference>
<dbReference type="GeneID" id="19113308"/>
<name>M2NHV1_BAUPA</name>
<reference evidence="8 9" key="1">
    <citation type="journal article" date="2012" name="PLoS Pathog.">
        <title>Diverse lifestyles and strategies of plant pathogenesis encoded in the genomes of eighteen Dothideomycetes fungi.</title>
        <authorList>
            <person name="Ohm R.A."/>
            <person name="Feau N."/>
            <person name="Henrissat B."/>
            <person name="Schoch C.L."/>
            <person name="Horwitz B.A."/>
            <person name="Barry K.W."/>
            <person name="Condon B.J."/>
            <person name="Copeland A.C."/>
            <person name="Dhillon B."/>
            <person name="Glaser F."/>
            <person name="Hesse C.N."/>
            <person name="Kosti I."/>
            <person name="LaButti K."/>
            <person name="Lindquist E.A."/>
            <person name="Lucas S."/>
            <person name="Salamov A.A."/>
            <person name="Bradshaw R.E."/>
            <person name="Ciuffetti L."/>
            <person name="Hamelin R.C."/>
            <person name="Kema G.H.J."/>
            <person name="Lawrence C."/>
            <person name="Scott J.A."/>
            <person name="Spatafora J.W."/>
            <person name="Turgeon B.G."/>
            <person name="de Wit P.J.G.M."/>
            <person name="Zhong S."/>
            <person name="Goodwin S.B."/>
            <person name="Grigoriev I.V."/>
        </authorList>
    </citation>
    <scope>NUCLEOTIDE SEQUENCE [LARGE SCALE GENOMIC DNA]</scope>
    <source>
        <strain evidence="8 9">UAMH 10762</strain>
    </source>
</reference>
<dbReference type="SUPFAM" id="SSF51735">
    <property type="entry name" value="NAD(P)-binding Rossmann-fold domains"/>
    <property type="match status" value="1"/>
</dbReference>
<keyword evidence="2 5" id="KW-0479">Metal-binding</keyword>
<evidence type="ECO:0000313" key="8">
    <source>
        <dbReference type="EMBL" id="EMC98640.1"/>
    </source>
</evidence>
<accession>M2NHV1</accession>
<dbReference type="OrthoDB" id="3941538at2759"/>
<proteinExistence type="inferred from homology"/>
<evidence type="ECO:0000256" key="5">
    <source>
        <dbReference type="RuleBase" id="RU361277"/>
    </source>
</evidence>
<dbReference type="InterPro" id="IPR011032">
    <property type="entry name" value="GroES-like_sf"/>
</dbReference>